<dbReference type="EMBL" id="KZ826333">
    <property type="protein sequence ID" value="PYI08648.1"/>
    <property type="molecule type" value="Genomic_DNA"/>
</dbReference>
<feature type="domain" description="Protein kinase" evidence="1">
    <location>
        <begin position="38"/>
        <end position="323"/>
    </location>
</feature>
<organism evidence="2 3">
    <name type="scientific">Aspergillus sclerotiicarbonarius (strain CBS 121057 / IBT 28362)</name>
    <dbReference type="NCBI Taxonomy" id="1448318"/>
    <lineage>
        <taxon>Eukaryota</taxon>
        <taxon>Fungi</taxon>
        <taxon>Dikarya</taxon>
        <taxon>Ascomycota</taxon>
        <taxon>Pezizomycotina</taxon>
        <taxon>Eurotiomycetes</taxon>
        <taxon>Eurotiomycetidae</taxon>
        <taxon>Eurotiales</taxon>
        <taxon>Aspergillaceae</taxon>
        <taxon>Aspergillus</taxon>
        <taxon>Aspergillus subgen. Circumdati</taxon>
    </lineage>
</organism>
<dbReference type="InterPro" id="IPR011009">
    <property type="entry name" value="Kinase-like_dom_sf"/>
</dbReference>
<dbReference type="GO" id="GO:0005524">
    <property type="term" value="F:ATP binding"/>
    <property type="evidence" value="ECO:0007669"/>
    <property type="project" value="InterPro"/>
</dbReference>
<dbReference type="GO" id="GO:0004672">
    <property type="term" value="F:protein kinase activity"/>
    <property type="evidence" value="ECO:0007669"/>
    <property type="project" value="InterPro"/>
</dbReference>
<accession>A0A319EPD0</accession>
<dbReference type="InterPro" id="IPR025213">
    <property type="entry name" value="Sim4_Fta2"/>
</dbReference>
<keyword evidence="3" id="KW-1185">Reference proteome</keyword>
<name>A0A319EPD0_ASPSB</name>
<sequence length="323" mass="36867">MDQLPARDPTRSHWHIWLKYKDQICPSLPDRRDLAPEIEFLDLIADSVHSYMFKVRIQETIYALKLHAVYSPYWPPSYSLARVEDAVTENDPFIAESRVYDCLAERGLEGQVGPKCYGWLTISREQEQALDQRYNLTNGYTSTDQALVQKLNHMDGRPWLGFRQCPEEIEDPVRGLLLEYIDGTSIGKGTLNASGASSLRRQLDLLHSLDIAHGDLYPRNIMVSKAGDPYLIDFSSAQLWPCRGFQMKKGRFDGYMGCEKSALEYYLFQLQKLERHRDLDISDAKSDEDAYGGEVSSFVAAFKEEFVDCDPVSALDFEAPKPS</sequence>
<reference evidence="2 3" key="1">
    <citation type="submission" date="2018-02" db="EMBL/GenBank/DDBJ databases">
        <title>The genomes of Aspergillus section Nigri reveals drivers in fungal speciation.</title>
        <authorList>
            <consortium name="DOE Joint Genome Institute"/>
            <person name="Vesth T.C."/>
            <person name="Nybo J."/>
            <person name="Theobald S."/>
            <person name="Brandl J."/>
            <person name="Frisvad J.C."/>
            <person name="Nielsen K.F."/>
            <person name="Lyhne E.K."/>
            <person name="Kogle M.E."/>
            <person name="Kuo A."/>
            <person name="Riley R."/>
            <person name="Clum A."/>
            <person name="Nolan M."/>
            <person name="Lipzen A."/>
            <person name="Salamov A."/>
            <person name="Henrissat B."/>
            <person name="Wiebenga A."/>
            <person name="De vries R.P."/>
            <person name="Grigoriev I.V."/>
            <person name="Mortensen U.H."/>
            <person name="Andersen M.R."/>
            <person name="Baker S.E."/>
        </authorList>
    </citation>
    <scope>NUCLEOTIDE SEQUENCE [LARGE SCALE GENOMIC DNA]</scope>
    <source>
        <strain evidence="2 3">CBS 121057</strain>
    </source>
</reference>
<dbReference type="InterPro" id="IPR000719">
    <property type="entry name" value="Prot_kinase_dom"/>
</dbReference>
<evidence type="ECO:0000313" key="3">
    <source>
        <dbReference type="Proteomes" id="UP000248423"/>
    </source>
</evidence>
<proteinExistence type="predicted"/>
<protein>
    <recommendedName>
        <fullName evidence="1">Protein kinase domain-containing protein</fullName>
    </recommendedName>
</protein>
<evidence type="ECO:0000259" key="1">
    <source>
        <dbReference type="PROSITE" id="PS50011"/>
    </source>
</evidence>
<dbReference type="PROSITE" id="PS50011">
    <property type="entry name" value="PROTEIN_KINASE_DOM"/>
    <property type="match status" value="1"/>
</dbReference>
<evidence type="ECO:0000313" key="2">
    <source>
        <dbReference type="EMBL" id="PYI08648.1"/>
    </source>
</evidence>
<dbReference type="Pfam" id="PF13095">
    <property type="entry name" value="FTA2"/>
    <property type="match status" value="1"/>
</dbReference>
<dbReference type="Proteomes" id="UP000248423">
    <property type="component" value="Unassembled WGS sequence"/>
</dbReference>
<dbReference type="Gene3D" id="1.10.510.10">
    <property type="entry name" value="Transferase(Phosphotransferase) domain 1"/>
    <property type="match status" value="1"/>
</dbReference>
<dbReference type="OrthoDB" id="4482376at2759"/>
<dbReference type="AlphaFoldDB" id="A0A319EPD0"/>
<dbReference type="VEuPathDB" id="FungiDB:BO78DRAFT_440588"/>
<gene>
    <name evidence="2" type="ORF">BO78DRAFT_440588</name>
</gene>
<dbReference type="SUPFAM" id="SSF56112">
    <property type="entry name" value="Protein kinase-like (PK-like)"/>
    <property type="match status" value="1"/>
</dbReference>
<dbReference type="STRING" id="1448318.A0A319EPD0"/>